<evidence type="ECO:0000313" key="16">
    <source>
        <dbReference type="Proteomes" id="UP000184532"/>
    </source>
</evidence>
<proteinExistence type="inferred from homology"/>
<dbReference type="GO" id="GO:0016285">
    <property type="term" value="F:alanyl aminopeptidase activity"/>
    <property type="evidence" value="ECO:0007669"/>
    <property type="project" value="UniProtKB-EC"/>
</dbReference>
<sequence length="725" mass="83746">MKLSVALFFLLLCQVVLSQIQDKIDFISAKVTVQPNPLSKSIKGTVTYDFVALRDTESVFLDAIDMEFSNVILDSKKVKYSNDGKRITIKKRLKKGRAYTLLLDYTSQPRQTVYYSRWQFPDSLMQKREGTGSKAIYSKLQQYMDSRMLYLLNKGEGQIWTQGQGKYTSHWLPSFDDMTEKVEFDLSIIFNSGYEVFANGILKDKITKGGQTTWHFDMKNPMSSYLVAFVVGNFKQKTVKSSSGVEIGLYFEPKDSLKVEPTYRYTKQVFDFLEKEIGVPYPWQNYKQIPVQDFLYAGMENTGATVFSNTFVVDSVGFVDKNYVNVNAHEMAHQWFGNLVTEQSGEHHWLHEGFATFYAYLAEKEIFGSDYFYWRLWETANALSNFSGEGNGEALTNASAGSLTFYEKGAWALLMLKQRVGGEAFKEGIKNYLTKFAYKNVTIADFMWEMEKASGMKLKDFEEQWLQESEFPMEIAKNYLMENNASIKRFYGMKNQIENRPGAAEEILKAEWEGFKSIALKKQLLLEYAGGLSPSFLQKLLKEEGLKVRQAIVLGTESIPLEIKTDFETLLKDQSYTTIESALFRLWTDFPDQRKHYLDVTKDITGLPNKNVHMLWLALALVTPDYENNMKSKYFEELNGYTGIEHHFEVRLLAFQYLRSIGAFNDQTLKNLIAACNHHVWHFKKSSRKMLKDFMKAKENLARVEAIYPTLNLEQQQYLDKTLGR</sequence>
<dbReference type="EMBL" id="FQWL01000001">
    <property type="protein sequence ID" value="SHG27428.1"/>
    <property type="molecule type" value="Genomic_DNA"/>
</dbReference>
<evidence type="ECO:0000256" key="3">
    <source>
        <dbReference type="ARBA" id="ARBA00010136"/>
    </source>
</evidence>
<dbReference type="PRINTS" id="PR00756">
    <property type="entry name" value="ALADIPTASE"/>
</dbReference>
<dbReference type="CDD" id="cd09603">
    <property type="entry name" value="M1_APN_like"/>
    <property type="match status" value="1"/>
</dbReference>
<gene>
    <name evidence="15" type="ORF">SAMN04488116_0693</name>
</gene>
<keyword evidence="12" id="KW-0732">Signal</keyword>
<dbReference type="SUPFAM" id="SSF63737">
    <property type="entry name" value="Leukotriene A4 hydrolase N-terminal domain"/>
    <property type="match status" value="1"/>
</dbReference>
<feature type="signal peptide" evidence="12">
    <location>
        <begin position="1"/>
        <end position="18"/>
    </location>
</feature>
<evidence type="ECO:0000256" key="10">
    <source>
        <dbReference type="ARBA" id="ARBA00022833"/>
    </source>
</evidence>
<evidence type="ECO:0000259" key="13">
    <source>
        <dbReference type="Pfam" id="PF01433"/>
    </source>
</evidence>
<evidence type="ECO:0000256" key="6">
    <source>
        <dbReference type="ARBA" id="ARBA00022438"/>
    </source>
</evidence>
<evidence type="ECO:0000256" key="9">
    <source>
        <dbReference type="ARBA" id="ARBA00022801"/>
    </source>
</evidence>
<dbReference type="InterPro" id="IPR001930">
    <property type="entry name" value="Peptidase_M1"/>
</dbReference>
<dbReference type="SUPFAM" id="SSF55486">
    <property type="entry name" value="Metalloproteases ('zincins'), catalytic domain"/>
    <property type="match status" value="1"/>
</dbReference>
<dbReference type="EC" id="3.4.11.2" evidence="4"/>
<dbReference type="GO" id="GO:0005615">
    <property type="term" value="C:extracellular space"/>
    <property type="evidence" value="ECO:0007669"/>
    <property type="project" value="TreeGrafter"/>
</dbReference>
<comment type="catalytic activity">
    <reaction evidence="1">
        <text>Release of an N-terminal amino acid, Xaa-|-Yaa- from a peptide, amide or arylamide. Xaa is preferably Ala, but may be most amino acids including Pro (slow action). When a terminal hydrophobic residue is followed by a prolyl residue, the two may be released as an intact Xaa-Pro dipeptide.</text>
        <dbReference type="EC" id="3.4.11.2"/>
    </reaction>
</comment>
<dbReference type="Pfam" id="PF01433">
    <property type="entry name" value="Peptidase_M1"/>
    <property type="match status" value="1"/>
</dbReference>
<comment type="cofactor">
    <cofactor evidence="2">
        <name>Zn(2+)</name>
        <dbReference type="ChEBI" id="CHEBI:29105"/>
    </cofactor>
</comment>
<evidence type="ECO:0000256" key="2">
    <source>
        <dbReference type="ARBA" id="ARBA00001947"/>
    </source>
</evidence>
<evidence type="ECO:0000259" key="14">
    <source>
        <dbReference type="Pfam" id="PF17900"/>
    </source>
</evidence>
<dbReference type="AlphaFoldDB" id="A0A1M5IGI9"/>
<dbReference type="STRING" id="570519.SAMN04488116_0693"/>
<dbReference type="GO" id="GO:0006508">
    <property type="term" value="P:proteolysis"/>
    <property type="evidence" value="ECO:0007669"/>
    <property type="project" value="UniProtKB-KW"/>
</dbReference>
<evidence type="ECO:0000256" key="1">
    <source>
        <dbReference type="ARBA" id="ARBA00000098"/>
    </source>
</evidence>
<evidence type="ECO:0000256" key="4">
    <source>
        <dbReference type="ARBA" id="ARBA00012564"/>
    </source>
</evidence>
<dbReference type="Proteomes" id="UP000184532">
    <property type="component" value="Unassembled WGS sequence"/>
</dbReference>
<protein>
    <recommendedName>
        <fullName evidence="5">Aminopeptidase N</fullName>
        <ecNumber evidence="4">3.4.11.2</ecNumber>
    </recommendedName>
</protein>
<dbReference type="GO" id="GO:0042277">
    <property type="term" value="F:peptide binding"/>
    <property type="evidence" value="ECO:0007669"/>
    <property type="project" value="TreeGrafter"/>
</dbReference>
<evidence type="ECO:0000256" key="5">
    <source>
        <dbReference type="ARBA" id="ARBA00015611"/>
    </source>
</evidence>
<reference evidence="16" key="1">
    <citation type="submission" date="2016-11" db="EMBL/GenBank/DDBJ databases">
        <authorList>
            <person name="Varghese N."/>
            <person name="Submissions S."/>
        </authorList>
    </citation>
    <scope>NUCLEOTIDE SEQUENCE [LARGE SCALE GENOMIC DNA]</scope>
    <source>
        <strain evidence="16">DSM 22638</strain>
    </source>
</reference>
<keyword evidence="7" id="KW-0645">Protease</keyword>
<dbReference type="GO" id="GO:0070006">
    <property type="term" value="F:metalloaminopeptidase activity"/>
    <property type="evidence" value="ECO:0007669"/>
    <property type="project" value="TreeGrafter"/>
</dbReference>
<dbReference type="GO" id="GO:0008270">
    <property type="term" value="F:zinc ion binding"/>
    <property type="evidence" value="ECO:0007669"/>
    <property type="project" value="InterPro"/>
</dbReference>
<dbReference type="Gene3D" id="1.10.390.10">
    <property type="entry name" value="Neutral Protease Domain 2"/>
    <property type="match status" value="1"/>
</dbReference>
<keyword evidence="16" id="KW-1185">Reference proteome</keyword>
<feature type="domain" description="Peptidase M1 membrane alanine aminopeptidase" evidence="13">
    <location>
        <begin position="265"/>
        <end position="465"/>
    </location>
</feature>
<keyword evidence="10" id="KW-0862">Zinc</keyword>
<evidence type="ECO:0000256" key="7">
    <source>
        <dbReference type="ARBA" id="ARBA00022670"/>
    </source>
</evidence>
<dbReference type="InterPro" id="IPR027268">
    <property type="entry name" value="Peptidase_M4/M1_CTD_sf"/>
</dbReference>
<dbReference type="InterPro" id="IPR014782">
    <property type="entry name" value="Peptidase_M1_dom"/>
</dbReference>
<feature type="chain" id="PRO_5012725470" description="Aminopeptidase N" evidence="12">
    <location>
        <begin position="19"/>
        <end position="725"/>
    </location>
</feature>
<dbReference type="InterPro" id="IPR042097">
    <property type="entry name" value="Aminopeptidase_N-like_N_sf"/>
</dbReference>
<keyword evidence="8" id="KW-0479">Metal-binding</keyword>
<dbReference type="GO" id="GO:0016020">
    <property type="term" value="C:membrane"/>
    <property type="evidence" value="ECO:0007669"/>
    <property type="project" value="TreeGrafter"/>
</dbReference>
<feature type="domain" description="Aminopeptidase N-like N-terminal" evidence="14">
    <location>
        <begin position="30"/>
        <end position="226"/>
    </location>
</feature>
<dbReference type="GO" id="GO:0043171">
    <property type="term" value="P:peptide catabolic process"/>
    <property type="evidence" value="ECO:0007669"/>
    <property type="project" value="TreeGrafter"/>
</dbReference>
<dbReference type="Pfam" id="PF17900">
    <property type="entry name" value="Peptidase_M1_N"/>
    <property type="match status" value="1"/>
</dbReference>
<comment type="similarity">
    <text evidence="3">Belongs to the peptidase M1 family.</text>
</comment>
<organism evidence="15 16">
    <name type="scientific">Flagellimonas flava</name>
    <dbReference type="NCBI Taxonomy" id="570519"/>
    <lineage>
        <taxon>Bacteria</taxon>
        <taxon>Pseudomonadati</taxon>
        <taxon>Bacteroidota</taxon>
        <taxon>Flavobacteriia</taxon>
        <taxon>Flavobacteriales</taxon>
        <taxon>Flavobacteriaceae</taxon>
        <taxon>Flagellimonas</taxon>
    </lineage>
</organism>
<evidence type="ECO:0000256" key="12">
    <source>
        <dbReference type="SAM" id="SignalP"/>
    </source>
</evidence>
<evidence type="ECO:0000256" key="8">
    <source>
        <dbReference type="ARBA" id="ARBA00022723"/>
    </source>
</evidence>
<name>A0A1M5IGI9_9FLAO</name>
<dbReference type="RefSeq" id="WP_073177122.1">
    <property type="nucleotide sequence ID" value="NZ_FQWL01000001.1"/>
</dbReference>
<accession>A0A1M5IGI9</accession>
<evidence type="ECO:0000313" key="15">
    <source>
        <dbReference type="EMBL" id="SHG27428.1"/>
    </source>
</evidence>
<dbReference type="PANTHER" id="PTHR11533:SF174">
    <property type="entry name" value="PUROMYCIN-SENSITIVE AMINOPEPTIDASE-RELATED"/>
    <property type="match status" value="1"/>
</dbReference>
<keyword evidence="11" id="KW-0482">Metalloprotease</keyword>
<keyword evidence="9" id="KW-0378">Hydrolase</keyword>
<dbReference type="InterPro" id="IPR045357">
    <property type="entry name" value="Aminopeptidase_N-like_N"/>
</dbReference>
<dbReference type="InterPro" id="IPR050344">
    <property type="entry name" value="Peptidase_M1_aminopeptidases"/>
</dbReference>
<evidence type="ECO:0000256" key="11">
    <source>
        <dbReference type="ARBA" id="ARBA00023049"/>
    </source>
</evidence>
<dbReference type="Gene3D" id="2.60.40.1730">
    <property type="entry name" value="tricorn interacting facor f3 domain"/>
    <property type="match status" value="1"/>
</dbReference>
<keyword evidence="6 15" id="KW-0031">Aminopeptidase</keyword>
<dbReference type="PANTHER" id="PTHR11533">
    <property type="entry name" value="PROTEASE M1 ZINC METALLOPROTEASE"/>
    <property type="match status" value="1"/>
</dbReference>
<dbReference type="OrthoDB" id="100605at2"/>
<dbReference type="GO" id="GO:0005737">
    <property type="term" value="C:cytoplasm"/>
    <property type="evidence" value="ECO:0007669"/>
    <property type="project" value="TreeGrafter"/>
</dbReference>